<keyword evidence="3" id="KW-1185">Reference proteome</keyword>
<dbReference type="CDD" id="cd02955">
    <property type="entry name" value="SSP411"/>
    <property type="match status" value="1"/>
</dbReference>
<dbReference type="Gene3D" id="1.50.10.10">
    <property type="match status" value="2"/>
</dbReference>
<protein>
    <submittedName>
        <fullName evidence="2">Thioredoxin domain-containing protein</fullName>
    </submittedName>
</protein>
<name>A0A510V9P1_9CELL</name>
<dbReference type="PIRSF" id="PIRSF006402">
    <property type="entry name" value="UCP006402_thioredoxin"/>
    <property type="match status" value="1"/>
</dbReference>
<dbReference type="GO" id="GO:0005975">
    <property type="term" value="P:carbohydrate metabolic process"/>
    <property type="evidence" value="ECO:0007669"/>
    <property type="project" value="InterPro"/>
</dbReference>
<accession>A0A510V9P1</accession>
<dbReference type="Pfam" id="PF03190">
    <property type="entry name" value="Thioredox_DsbH"/>
    <property type="match status" value="1"/>
</dbReference>
<comment type="caution">
    <text evidence="2">The sequence shown here is derived from an EMBL/GenBank/DDBJ whole genome shotgun (WGS) entry which is preliminary data.</text>
</comment>
<dbReference type="InterPro" id="IPR004879">
    <property type="entry name" value="Ssp411-like_TRX"/>
</dbReference>
<dbReference type="OrthoDB" id="9762614at2"/>
<proteinExistence type="predicted"/>
<gene>
    <name evidence="2" type="ORF">CXY01_41080</name>
</gene>
<dbReference type="InterPro" id="IPR012341">
    <property type="entry name" value="6hp_glycosidase-like_sf"/>
</dbReference>
<dbReference type="Proteomes" id="UP000321118">
    <property type="component" value="Unassembled WGS sequence"/>
</dbReference>
<dbReference type="InterPro" id="IPR036249">
    <property type="entry name" value="Thioredoxin-like_sf"/>
</dbReference>
<evidence type="ECO:0000313" key="2">
    <source>
        <dbReference type="EMBL" id="GEK23588.1"/>
    </source>
</evidence>
<feature type="domain" description="Spermatogenesis-associated protein 20-like TRX" evidence="1">
    <location>
        <begin position="2"/>
        <end position="163"/>
    </location>
</feature>
<evidence type="ECO:0000259" key="1">
    <source>
        <dbReference type="Pfam" id="PF03190"/>
    </source>
</evidence>
<dbReference type="Gene3D" id="3.40.30.10">
    <property type="entry name" value="Glutaredoxin"/>
    <property type="match status" value="1"/>
</dbReference>
<dbReference type="RefSeq" id="WP_146931767.1">
    <property type="nucleotide sequence ID" value="NZ_BJUB01000019.1"/>
</dbReference>
<sequence>MPNRLASATSPYLLQHADNPVDWVEWGDAAFEQAAARGVPVLVSVGYAACHWCHVMAHESFEDAATAAFMNEHFVCVKVDREERPDVDAVYMAATQAMTGSGGWPMTVFTTPTGEPFFCGTYFPPRRVQGMPSFAEVLASVAAAWTTRRDEVEASAGIIADALGEQQAPGGPGVGPSAEVVDHARAGLATTFDAARGGFGGAPKFPPSMVLEWLLRHHARTGDAEVLGMAGATLEAMARGGMYDQLAGGFARYSVDVAWVVPHFEKMLYDNALLLRVYLHAWRATGSELARRVATETAQWLLDELRTAEGGFASALDADSEGREGAFYAWTPAQLRAVLGDDDGAWAADVLGVTDEGTFEHGASVLQRRTDPTDTARLDDVRARLRADRERRPRPARDDKVVSGWNGLAVAALAEAGALLDRPDLVDAADVAARFLLRTHLRRAADGTARLVRTSRDGVAGSAPGILEDYAHVAEGLLALGAVTGDPAWSDAAGDLLETVLARFAADDGGLRDTADDETDAVVGRIRVLQDPADGPTPSGQSAAAAALLTFSSLTGSLRHREAAEAALRGPLLLAERFPRAAGAALAVVEALLDGPREVAVVGPPDDPATRALHAVALRSTAPGLVVAVGAPGADDPPLLRDRSLVGGVPAAYVCRGFVCDLPTTDAAGLARQLGR</sequence>
<dbReference type="InterPro" id="IPR024705">
    <property type="entry name" value="Ssp411"/>
</dbReference>
<dbReference type="InterPro" id="IPR008928">
    <property type="entry name" value="6-hairpin_glycosidase_sf"/>
</dbReference>
<reference evidence="2 3" key="1">
    <citation type="submission" date="2019-07" db="EMBL/GenBank/DDBJ databases">
        <title>Whole genome shotgun sequence of Cellulomonas xylanilytica NBRC 101102.</title>
        <authorList>
            <person name="Hosoyama A."/>
            <person name="Uohara A."/>
            <person name="Ohji S."/>
            <person name="Ichikawa N."/>
        </authorList>
    </citation>
    <scope>NUCLEOTIDE SEQUENCE [LARGE SCALE GENOMIC DNA]</scope>
    <source>
        <strain evidence="2 3">NBRC 101102</strain>
    </source>
</reference>
<dbReference type="EMBL" id="BJUB01000019">
    <property type="protein sequence ID" value="GEK23588.1"/>
    <property type="molecule type" value="Genomic_DNA"/>
</dbReference>
<dbReference type="PANTHER" id="PTHR42899">
    <property type="entry name" value="SPERMATOGENESIS-ASSOCIATED PROTEIN 20"/>
    <property type="match status" value="1"/>
</dbReference>
<organism evidence="2 3">
    <name type="scientific">Cellulomonas xylanilytica</name>
    <dbReference type="NCBI Taxonomy" id="233583"/>
    <lineage>
        <taxon>Bacteria</taxon>
        <taxon>Bacillati</taxon>
        <taxon>Actinomycetota</taxon>
        <taxon>Actinomycetes</taxon>
        <taxon>Micrococcales</taxon>
        <taxon>Cellulomonadaceae</taxon>
        <taxon>Cellulomonas</taxon>
    </lineage>
</organism>
<dbReference type="PANTHER" id="PTHR42899:SF1">
    <property type="entry name" value="SPERMATOGENESIS-ASSOCIATED PROTEIN 20"/>
    <property type="match status" value="1"/>
</dbReference>
<dbReference type="SUPFAM" id="SSF52833">
    <property type="entry name" value="Thioredoxin-like"/>
    <property type="match status" value="1"/>
</dbReference>
<evidence type="ECO:0000313" key="3">
    <source>
        <dbReference type="Proteomes" id="UP000321118"/>
    </source>
</evidence>
<dbReference type="SUPFAM" id="SSF48208">
    <property type="entry name" value="Six-hairpin glycosidases"/>
    <property type="match status" value="1"/>
</dbReference>
<dbReference type="AlphaFoldDB" id="A0A510V9P1"/>